<feature type="region of interest" description="Disordered" evidence="1">
    <location>
        <begin position="169"/>
        <end position="197"/>
    </location>
</feature>
<dbReference type="WBParaSite" id="PTRK_0001477100.1">
    <property type="protein sequence ID" value="PTRK_0001477100.1"/>
    <property type="gene ID" value="PTRK_0001477100"/>
</dbReference>
<name>A0A0N5A0A1_PARTI</name>
<keyword evidence="2" id="KW-1185">Reference proteome</keyword>
<feature type="compositionally biased region" description="Basic and acidic residues" evidence="1">
    <location>
        <begin position="234"/>
        <end position="256"/>
    </location>
</feature>
<evidence type="ECO:0000313" key="3">
    <source>
        <dbReference type="WBParaSite" id="PTRK_0001477100.1"/>
    </source>
</evidence>
<dbReference type="Proteomes" id="UP000038045">
    <property type="component" value="Unplaced"/>
</dbReference>
<organism evidence="2 3">
    <name type="scientific">Parastrongyloides trichosuri</name>
    <name type="common">Possum-specific nematode worm</name>
    <dbReference type="NCBI Taxonomy" id="131310"/>
    <lineage>
        <taxon>Eukaryota</taxon>
        <taxon>Metazoa</taxon>
        <taxon>Ecdysozoa</taxon>
        <taxon>Nematoda</taxon>
        <taxon>Chromadorea</taxon>
        <taxon>Rhabditida</taxon>
        <taxon>Tylenchina</taxon>
        <taxon>Panagrolaimomorpha</taxon>
        <taxon>Strongyloidoidea</taxon>
        <taxon>Strongyloididae</taxon>
        <taxon>Parastrongyloides</taxon>
    </lineage>
</organism>
<sequence length="277" mass="31237">MSGCRDHANPPPLRPQIRRSLPAPFLVHADQRQRLIALRLENPALGGDIAFHPAVAVQMVRRHIGQDRHVRREARRQIQLIGRHLDHIDRIRRRLRQGQNPDADIAADVDAEARPFQHPADQGRGRRLAVGAGDGDHARPLPRRQGGQRPREQLHIADDRHARLMGALDGPVRLGMGQRRARRQHQSRESRPVGPRQILDQEAFRLGLHPARDAVVPQHGDGPARLKRARRRDPRPSQAEDRDTTPLEAGNGDHRLNAASAWTGRAAPAWRRRSRSG</sequence>
<accession>A0A0N5A0A1</accession>
<protein>
    <submittedName>
        <fullName evidence="3">Transposase</fullName>
    </submittedName>
</protein>
<feature type="region of interest" description="Disordered" evidence="1">
    <location>
        <begin position="115"/>
        <end position="152"/>
    </location>
</feature>
<reference evidence="3" key="1">
    <citation type="submission" date="2017-02" db="UniProtKB">
        <authorList>
            <consortium name="WormBaseParasite"/>
        </authorList>
    </citation>
    <scope>IDENTIFICATION</scope>
</reference>
<dbReference type="AlphaFoldDB" id="A0A0N5A0A1"/>
<evidence type="ECO:0000256" key="1">
    <source>
        <dbReference type="SAM" id="MobiDB-lite"/>
    </source>
</evidence>
<feature type="region of interest" description="Disordered" evidence="1">
    <location>
        <begin position="209"/>
        <end position="277"/>
    </location>
</feature>
<evidence type="ECO:0000313" key="2">
    <source>
        <dbReference type="Proteomes" id="UP000038045"/>
    </source>
</evidence>
<proteinExistence type="predicted"/>